<comment type="caution">
    <text evidence="2">The sequence shown here is derived from an EMBL/GenBank/DDBJ whole genome shotgun (WGS) entry which is preliminary data.</text>
</comment>
<proteinExistence type="predicted"/>
<dbReference type="InterPro" id="IPR024344">
    <property type="entry name" value="MDMPI_metal-binding"/>
</dbReference>
<dbReference type="RefSeq" id="WP_192754265.1">
    <property type="nucleotide sequence ID" value="NZ_BAABJL010000042.1"/>
</dbReference>
<feature type="domain" description="Mycothiol-dependent maleylpyruvate isomerase metal-binding" evidence="1">
    <location>
        <begin position="10"/>
        <end position="156"/>
    </location>
</feature>
<dbReference type="AlphaFoldDB" id="A0A927N656"/>
<dbReference type="InterPro" id="IPR034660">
    <property type="entry name" value="DinB/YfiT-like"/>
</dbReference>
<protein>
    <submittedName>
        <fullName evidence="2">Uncharacterized protein (TIGR03083 family)</fullName>
    </submittedName>
</protein>
<evidence type="ECO:0000313" key="2">
    <source>
        <dbReference type="EMBL" id="MBE1610978.1"/>
    </source>
</evidence>
<keyword evidence="3" id="KW-1185">Reference proteome</keyword>
<evidence type="ECO:0000259" key="1">
    <source>
        <dbReference type="Pfam" id="PF11716"/>
    </source>
</evidence>
<dbReference type="SUPFAM" id="SSF109854">
    <property type="entry name" value="DinB/YfiT-like putative metalloenzymes"/>
    <property type="match status" value="1"/>
</dbReference>
<organism evidence="2 3">
    <name type="scientific">Actinopolymorpha pittospori</name>
    <dbReference type="NCBI Taxonomy" id="648752"/>
    <lineage>
        <taxon>Bacteria</taxon>
        <taxon>Bacillati</taxon>
        <taxon>Actinomycetota</taxon>
        <taxon>Actinomycetes</taxon>
        <taxon>Propionibacteriales</taxon>
        <taxon>Actinopolymorphaceae</taxon>
        <taxon>Actinopolymorpha</taxon>
    </lineage>
</organism>
<name>A0A927N656_9ACTN</name>
<reference evidence="2" key="1">
    <citation type="submission" date="2020-10" db="EMBL/GenBank/DDBJ databases">
        <title>Sequencing the genomes of 1000 actinobacteria strains.</title>
        <authorList>
            <person name="Klenk H.-P."/>
        </authorList>
    </citation>
    <scope>NUCLEOTIDE SEQUENCE</scope>
    <source>
        <strain evidence="2">DSM 45354</strain>
    </source>
</reference>
<gene>
    <name evidence="2" type="ORF">HEB94_007826</name>
</gene>
<dbReference type="Gene3D" id="1.20.120.450">
    <property type="entry name" value="dinb family like domain"/>
    <property type="match status" value="1"/>
</dbReference>
<sequence length="225" mass="24644">MRDDSLLAFEDEARTFDAVLCDLTEDDFAKATNCPPWNVKELVVHVGVVLPTPGALGDAPPGDPDLREPADYYRRLERGTTGYRDDIVKRTQDFAVGLADGAAAAAFLTQRWRTSLAEWTARDLDRLVTSRGGVTRLRDYIVTRVISHAAHGLDLAVSLGRAPWTTETALAIMRPVFVSLLGGEPPAALRWTDADLFARGTGRRALDPADRDLLGSWAARFPLLS</sequence>
<dbReference type="Proteomes" id="UP000638648">
    <property type="component" value="Unassembled WGS sequence"/>
</dbReference>
<dbReference type="Pfam" id="PF11716">
    <property type="entry name" value="MDMPI_N"/>
    <property type="match status" value="1"/>
</dbReference>
<accession>A0A927N656</accession>
<dbReference type="EMBL" id="JADBEM010000001">
    <property type="protein sequence ID" value="MBE1610978.1"/>
    <property type="molecule type" value="Genomic_DNA"/>
</dbReference>
<evidence type="ECO:0000313" key="3">
    <source>
        <dbReference type="Proteomes" id="UP000638648"/>
    </source>
</evidence>
<dbReference type="GO" id="GO:0046872">
    <property type="term" value="F:metal ion binding"/>
    <property type="evidence" value="ECO:0007669"/>
    <property type="project" value="InterPro"/>
</dbReference>